<dbReference type="PROSITE" id="PS50885">
    <property type="entry name" value="HAMP"/>
    <property type="match status" value="1"/>
</dbReference>
<gene>
    <name evidence="15" type="ORF">FNH13_06810</name>
</gene>
<proteinExistence type="predicted"/>
<dbReference type="InterPro" id="IPR036097">
    <property type="entry name" value="HisK_dim/P_sf"/>
</dbReference>
<evidence type="ECO:0000256" key="9">
    <source>
        <dbReference type="ARBA" id="ARBA00023012"/>
    </source>
</evidence>
<dbReference type="InterPro" id="IPR050428">
    <property type="entry name" value="TCS_sensor_his_kinase"/>
</dbReference>
<dbReference type="SMART" id="SM00388">
    <property type="entry name" value="HisKA"/>
    <property type="match status" value="1"/>
</dbReference>
<keyword evidence="7 15" id="KW-0418">Kinase</keyword>
<dbReference type="RefSeq" id="WP_143782768.1">
    <property type="nucleotide sequence ID" value="NZ_CP041616.1"/>
</dbReference>
<evidence type="ECO:0000256" key="6">
    <source>
        <dbReference type="ARBA" id="ARBA00022692"/>
    </source>
</evidence>
<evidence type="ECO:0000313" key="16">
    <source>
        <dbReference type="Proteomes" id="UP000315395"/>
    </source>
</evidence>
<dbReference type="CDD" id="cd06225">
    <property type="entry name" value="HAMP"/>
    <property type="match status" value="1"/>
</dbReference>
<dbReference type="EMBL" id="CP041616">
    <property type="protein sequence ID" value="QDO88093.1"/>
    <property type="molecule type" value="Genomic_DNA"/>
</dbReference>
<dbReference type="SMART" id="SM00304">
    <property type="entry name" value="HAMP"/>
    <property type="match status" value="1"/>
</dbReference>
<feature type="compositionally biased region" description="Basic and acidic residues" evidence="11">
    <location>
        <begin position="1"/>
        <end position="13"/>
    </location>
</feature>
<comment type="subcellular location">
    <subcellularLocation>
        <location evidence="2">Cell membrane</location>
    </subcellularLocation>
</comment>
<evidence type="ECO:0000256" key="12">
    <source>
        <dbReference type="SAM" id="Phobius"/>
    </source>
</evidence>
<dbReference type="InterPro" id="IPR003660">
    <property type="entry name" value="HAMP_dom"/>
</dbReference>
<feature type="domain" description="HAMP" evidence="14">
    <location>
        <begin position="104"/>
        <end position="157"/>
    </location>
</feature>
<dbReference type="PANTHER" id="PTHR45436">
    <property type="entry name" value="SENSOR HISTIDINE KINASE YKOH"/>
    <property type="match status" value="1"/>
</dbReference>
<dbReference type="SMART" id="SM00387">
    <property type="entry name" value="HATPase_c"/>
    <property type="match status" value="1"/>
</dbReference>
<keyword evidence="10 12" id="KW-0472">Membrane</keyword>
<reference evidence="15 16" key="1">
    <citation type="submission" date="2019-07" db="EMBL/GenBank/DDBJ databases">
        <title>complete genome sequencing of Ornithinimicrobium sp. H23M54.</title>
        <authorList>
            <person name="Bae J.-W."/>
            <person name="Lee S.-Y."/>
        </authorList>
    </citation>
    <scope>NUCLEOTIDE SEQUENCE [LARGE SCALE GENOMIC DNA]</scope>
    <source>
        <strain evidence="15 16">H23M54</strain>
    </source>
</reference>
<feature type="transmembrane region" description="Helical" evidence="12">
    <location>
        <begin position="82"/>
        <end position="103"/>
    </location>
</feature>
<organism evidence="15 16">
    <name type="scientific">Ornithinimicrobium ciconiae</name>
    <dbReference type="NCBI Taxonomy" id="2594265"/>
    <lineage>
        <taxon>Bacteria</taxon>
        <taxon>Bacillati</taxon>
        <taxon>Actinomycetota</taxon>
        <taxon>Actinomycetes</taxon>
        <taxon>Micrococcales</taxon>
        <taxon>Ornithinimicrobiaceae</taxon>
        <taxon>Ornithinimicrobium</taxon>
    </lineage>
</organism>
<feature type="transmembrane region" description="Helical" evidence="12">
    <location>
        <begin position="33"/>
        <end position="53"/>
    </location>
</feature>
<dbReference type="KEGG" id="orz:FNH13_06810"/>
<keyword evidence="16" id="KW-1185">Reference proteome</keyword>
<comment type="catalytic activity">
    <reaction evidence="1">
        <text>ATP + protein L-histidine = ADP + protein N-phospho-L-histidine.</text>
        <dbReference type="EC" id="2.7.13.3"/>
    </reaction>
</comment>
<keyword evidence="9" id="KW-0902">Two-component regulatory system</keyword>
<evidence type="ECO:0000256" key="1">
    <source>
        <dbReference type="ARBA" id="ARBA00000085"/>
    </source>
</evidence>
<dbReference type="GO" id="GO:0005886">
    <property type="term" value="C:plasma membrane"/>
    <property type="evidence" value="ECO:0007669"/>
    <property type="project" value="UniProtKB-SubCell"/>
</dbReference>
<dbReference type="GO" id="GO:0000155">
    <property type="term" value="F:phosphorelay sensor kinase activity"/>
    <property type="evidence" value="ECO:0007669"/>
    <property type="project" value="InterPro"/>
</dbReference>
<keyword evidence="6 12" id="KW-0812">Transmembrane</keyword>
<dbReference type="CDD" id="cd00082">
    <property type="entry name" value="HisKA"/>
    <property type="match status" value="1"/>
</dbReference>
<dbReference type="InterPro" id="IPR036890">
    <property type="entry name" value="HATPase_C_sf"/>
</dbReference>
<dbReference type="Pfam" id="PF02518">
    <property type="entry name" value="HATPase_c"/>
    <property type="match status" value="1"/>
</dbReference>
<evidence type="ECO:0000256" key="5">
    <source>
        <dbReference type="ARBA" id="ARBA00022679"/>
    </source>
</evidence>
<evidence type="ECO:0000256" key="2">
    <source>
        <dbReference type="ARBA" id="ARBA00004236"/>
    </source>
</evidence>
<feature type="region of interest" description="Disordered" evidence="11">
    <location>
        <begin position="1"/>
        <end position="22"/>
    </location>
</feature>
<evidence type="ECO:0000256" key="10">
    <source>
        <dbReference type="ARBA" id="ARBA00023136"/>
    </source>
</evidence>
<dbReference type="SUPFAM" id="SSF158472">
    <property type="entry name" value="HAMP domain-like"/>
    <property type="match status" value="1"/>
</dbReference>
<dbReference type="Pfam" id="PF00672">
    <property type="entry name" value="HAMP"/>
    <property type="match status" value="1"/>
</dbReference>
<dbReference type="InterPro" id="IPR005467">
    <property type="entry name" value="His_kinase_dom"/>
</dbReference>
<feature type="domain" description="Histidine kinase" evidence="13">
    <location>
        <begin position="165"/>
        <end position="377"/>
    </location>
</feature>
<dbReference type="OrthoDB" id="9786919at2"/>
<keyword evidence="8 12" id="KW-1133">Transmembrane helix</keyword>
<evidence type="ECO:0000256" key="7">
    <source>
        <dbReference type="ARBA" id="ARBA00022777"/>
    </source>
</evidence>
<evidence type="ECO:0000259" key="13">
    <source>
        <dbReference type="PROSITE" id="PS50109"/>
    </source>
</evidence>
<dbReference type="Proteomes" id="UP000315395">
    <property type="component" value="Chromosome"/>
</dbReference>
<protein>
    <recommendedName>
        <fullName evidence="3">histidine kinase</fullName>
        <ecNumber evidence="3">2.7.13.3</ecNumber>
    </recommendedName>
</protein>
<dbReference type="SUPFAM" id="SSF55874">
    <property type="entry name" value="ATPase domain of HSP90 chaperone/DNA topoisomerase II/histidine kinase"/>
    <property type="match status" value="1"/>
</dbReference>
<dbReference type="Gene3D" id="3.30.565.10">
    <property type="entry name" value="Histidine kinase-like ATPase, C-terminal domain"/>
    <property type="match status" value="1"/>
</dbReference>
<dbReference type="PROSITE" id="PS50109">
    <property type="entry name" value="HIS_KIN"/>
    <property type="match status" value="1"/>
</dbReference>
<evidence type="ECO:0000256" key="11">
    <source>
        <dbReference type="SAM" id="MobiDB-lite"/>
    </source>
</evidence>
<keyword evidence="4" id="KW-0597">Phosphoprotein</keyword>
<dbReference type="SUPFAM" id="SSF47384">
    <property type="entry name" value="Homodimeric domain of signal transducing histidine kinase"/>
    <property type="match status" value="1"/>
</dbReference>
<evidence type="ECO:0000313" key="15">
    <source>
        <dbReference type="EMBL" id="QDO88093.1"/>
    </source>
</evidence>
<dbReference type="PRINTS" id="PR00344">
    <property type="entry name" value="BCTRLSENSOR"/>
</dbReference>
<dbReference type="AlphaFoldDB" id="A0A516G985"/>
<dbReference type="Gene3D" id="1.10.287.130">
    <property type="match status" value="1"/>
</dbReference>
<evidence type="ECO:0000256" key="8">
    <source>
        <dbReference type="ARBA" id="ARBA00022989"/>
    </source>
</evidence>
<name>A0A516G985_9MICO</name>
<dbReference type="InterPro" id="IPR003594">
    <property type="entry name" value="HATPase_dom"/>
</dbReference>
<dbReference type="Gene3D" id="6.10.340.10">
    <property type="match status" value="1"/>
</dbReference>
<dbReference type="FunFam" id="3.30.565.10:FF:000006">
    <property type="entry name" value="Sensor histidine kinase WalK"/>
    <property type="match status" value="1"/>
</dbReference>
<dbReference type="EC" id="2.7.13.3" evidence="3"/>
<dbReference type="Pfam" id="PF00512">
    <property type="entry name" value="HisKA"/>
    <property type="match status" value="1"/>
</dbReference>
<accession>A0A516G985</accession>
<evidence type="ECO:0000259" key="14">
    <source>
        <dbReference type="PROSITE" id="PS50885"/>
    </source>
</evidence>
<keyword evidence="5" id="KW-0808">Transferase</keyword>
<dbReference type="InterPro" id="IPR004358">
    <property type="entry name" value="Sig_transdc_His_kin-like_C"/>
</dbReference>
<evidence type="ECO:0000256" key="4">
    <source>
        <dbReference type="ARBA" id="ARBA00022553"/>
    </source>
</evidence>
<dbReference type="PANTHER" id="PTHR45436:SF5">
    <property type="entry name" value="SENSOR HISTIDINE KINASE TRCS"/>
    <property type="match status" value="1"/>
</dbReference>
<evidence type="ECO:0000256" key="3">
    <source>
        <dbReference type="ARBA" id="ARBA00012438"/>
    </source>
</evidence>
<dbReference type="InterPro" id="IPR003661">
    <property type="entry name" value="HisK_dim/P_dom"/>
</dbReference>
<sequence length="377" mass="40698">MAAHPHNPEHQAPERQQSPTEVRRQPLLSGLTLRLFSALGLVIVVAVGTLWVVDTFLESQIFAEDSAPVSRTPDAFRSANSVAGVVAILVAIVVAMVLSVLIARRLDRLVHSVSEAAATIADGDFAARVVMPRLGQDVDALVDSFNRMADQLQSVEKHRRQLLGDLAHELRTPIATLDAYLEAFEDGVAEVDDQTLPVLRAQTRRLARLADDIALVSRAEEGPALEMSEVSLGQLLTTTALAVSPLAQASEVSLHQHFDTGVPPVRGDRERLEQVLANLLRNALRHTPSGGSVTLRLRRAGQTVRVEVQDTGDGIRPEDLPLVTTRFYRGPSIRGHSEGSGVGLTIARAIVRAHHGGLEVHSEGEGKGTTVAFWLPI</sequence>